<gene>
    <name evidence="1" type="ORF">DVH24_007391</name>
</gene>
<sequence>MEKLQNDLETCKSNIERWRIRKLIKELEPAYFFGLISIIIPPMKTMSSVTEWLANHKIRMLSDLESGSELFKVLNDLVEYPDDKYGFIIMDDERTLFGKLKGNRSHVIRKISVEGSGHYHVKKAEKLAKEFFKGLVLNDLSDLRSRRWLRKKKLTEVEIDHANEEDKYLKEIVDGPENGTYGAEDTITALEERAAETLIVCDSLYVFKDINTDETVVKYSKEGELLCRVYGGIGAIIRGPDSLCLNLYAFNLAKSLRTSALTCPKAGPDDLHNHFLVKLVLRSPKYVKFPPSCGLEY</sequence>
<organism evidence="1 2">
    <name type="scientific">Malus domestica</name>
    <name type="common">Apple</name>
    <name type="synonym">Pyrus malus</name>
    <dbReference type="NCBI Taxonomy" id="3750"/>
    <lineage>
        <taxon>Eukaryota</taxon>
        <taxon>Viridiplantae</taxon>
        <taxon>Streptophyta</taxon>
        <taxon>Embryophyta</taxon>
        <taxon>Tracheophyta</taxon>
        <taxon>Spermatophyta</taxon>
        <taxon>Magnoliopsida</taxon>
        <taxon>eudicotyledons</taxon>
        <taxon>Gunneridae</taxon>
        <taxon>Pentapetalae</taxon>
        <taxon>rosids</taxon>
        <taxon>fabids</taxon>
        <taxon>Rosales</taxon>
        <taxon>Rosaceae</taxon>
        <taxon>Amygdaloideae</taxon>
        <taxon>Maleae</taxon>
        <taxon>Malus</taxon>
    </lineage>
</organism>
<accession>A0A498HKU0</accession>
<name>A0A498HKU0_MALDO</name>
<reference evidence="1 2" key="1">
    <citation type="submission" date="2018-10" db="EMBL/GenBank/DDBJ databases">
        <title>A high-quality apple genome assembly.</title>
        <authorList>
            <person name="Hu J."/>
        </authorList>
    </citation>
    <scope>NUCLEOTIDE SEQUENCE [LARGE SCALE GENOMIC DNA]</scope>
    <source>
        <strain evidence="2">cv. HFTH1</strain>
        <tissue evidence="1">Young leaf</tissue>
    </source>
</reference>
<dbReference type="EMBL" id="RDQH01000342">
    <property type="protein sequence ID" value="RXH70135.1"/>
    <property type="molecule type" value="Genomic_DNA"/>
</dbReference>
<dbReference type="STRING" id="3750.A0A498HKU0"/>
<dbReference type="InterPro" id="IPR029064">
    <property type="entry name" value="Ribosomal_eL30-like_sf"/>
</dbReference>
<dbReference type="InterPro" id="IPR024049">
    <property type="entry name" value="eRF1_1_sf"/>
</dbReference>
<evidence type="ECO:0000313" key="1">
    <source>
        <dbReference type="EMBL" id="RXH70135.1"/>
    </source>
</evidence>
<dbReference type="SUPFAM" id="SSF55481">
    <property type="entry name" value="N-terminal domain of eukaryotic peptide chain release factor subunit 1, ERF1"/>
    <property type="match status" value="1"/>
</dbReference>
<dbReference type="AlphaFoldDB" id="A0A498HKU0"/>
<dbReference type="Proteomes" id="UP000290289">
    <property type="component" value="Chromosome 16"/>
</dbReference>
<dbReference type="GO" id="GO:0003747">
    <property type="term" value="F:translation release factor activity"/>
    <property type="evidence" value="ECO:0007669"/>
    <property type="project" value="InterPro"/>
</dbReference>
<dbReference type="Gene3D" id="3.30.420.60">
    <property type="entry name" value="eRF1 domain 2"/>
    <property type="match status" value="1"/>
</dbReference>
<dbReference type="InterPro" id="IPR042226">
    <property type="entry name" value="eFR1_2_sf"/>
</dbReference>
<dbReference type="SUPFAM" id="SSF55315">
    <property type="entry name" value="L30e-like"/>
    <property type="match status" value="1"/>
</dbReference>
<keyword evidence="2" id="KW-1185">Reference proteome</keyword>
<proteinExistence type="predicted"/>
<comment type="caution">
    <text evidence="1">The sequence shown here is derived from an EMBL/GenBank/DDBJ whole genome shotgun (WGS) entry which is preliminary data.</text>
</comment>
<dbReference type="InterPro" id="IPR004403">
    <property type="entry name" value="Peptide_chain-rel_eRF1/aRF1"/>
</dbReference>
<evidence type="ECO:0000313" key="2">
    <source>
        <dbReference type="Proteomes" id="UP000290289"/>
    </source>
</evidence>
<dbReference type="PANTHER" id="PTHR10113">
    <property type="entry name" value="PEPTIDE CHAIN RELEASE FACTOR SUBUNIT 1"/>
    <property type="match status" value="1"/>
</dbReference>
<protein>
    <submittedName>
        <fullName evidence="1">Uncharacterized protein</fullName>
    </submittedName>
</protein>